<keyword evidence="5" id="KW-0804">Transcription</keyword>
<dbReference type="CDD" id="cd00383">
    <property type="entry name" value="trans_reg_C"/>
    <property type="match status" value="1"/>
</dbReference>
<dbReference type="InterPro" id="IPR001867">
    <property type="entry name" value="OmpR/PhoB-type_DNA-bd"/>
</dbReference>
<comment type="caution">
    <text evidence="8">The sequence shown here is derived from an EMBL/GenBank/DDBJ whole genome shotgun (WGS) entry which is preliminary data.</text>
</comment>
<dbReference type="InterPro" id="IPR016032">
    <property type="entry name" value="Sig_transdc_resp-reg_C-effctor"/>
</dbReference>
<evidence type="ECO:0000256" key="6">
    <source>
        <dbReference type="PROSITE-ProRule" id="PRU01091"/>
    </source>
</evidence>
<keyword evidence="4 6" id="KW-0238">DNA-binding</keyword>
<dbReference type="InterPro" id="IPR039420">
    <property type="entry name" value="WalR-like"/>
</dbReference>
<dbReference type="GO" id="GO:0005829">
    <property type="term" value="C:cytosol"/>
    <property type="evidence" value="ECO:0007669"/>
    <property type="project" value="TreeGrafter"/>
</dbReference>
<evidence type="ECO:0000256" key="2">
    <source>
        <dbReference type="ARBA" id="ARBA00023012"/>
    </source>
</evidence>
<dbReference type="OrthoDB" id="8927943at2"/>
<dbReference type="Pfam" id="PF00486">
    <property type="entry name" value="Trans_reg_C"/>
    <property type="match status" value="1"/>
</dbReference>
<feature type="domain" description="OmpR/PhoB-type" evidence="7">
    <location>
        <begin position="110"/>
        <end position="209"/>
    </location>
</feature>
<feature type="DNA-binding region" description="OmpR/PhoB-type" evidence="6">
    <location>
        <begin position="110"/>
        <end position="209"/>
    </location>
</feature>
<dbReference type="Proteomes" id="UP000481339">
    <property type="component" value="Unassembled WGS sequence"/>
</dbReference>
<reference evidence="8 9" key="1">
    <citation type="submission" date="2019-09" db="EMBL/GenBank/DDBJ databases">
        <title>Phylogeny of genus Pseudoclavibacter and closely related genus.</title>
        <authorList>
            <person name="Li Y."/>
        </authorList>
    </citation>
    <scope>NUCLEOTIDE SEQUENCE [LARGE SCALE GENOMIC DNA]</scope>
    <source>
        <strain evidence="8 9">JCM 16921</strain>
    </source>
</reference>
<proteinExistence type="predicted"/>
<dbReference type="PANTHER" id="PTHR48111:SF1">
    <property type="entry name" value="TWO-COMPONENT RESPONSE REGULATOR ORR33"/>
    <property type="match status" value="1"/>
</dbReference>
<dbReference type="GO" id="GO:0000976">
    <property type="term" value="F:transcription cis-regulatory region binding"/>
    <property type="evidence" value="ECO:0007669"/>
    <property type="project" value="TreeGrafter"/>
</dbReference>
<dbReference type="SUPFAM" id="SSF46894">
    <property type="entry name" value="C-terminal effector domain of the bipartite response regulators"/>
    <property type="match status" value="1"/>
</dbReference>
<evidence type="ECO:0000256" key="1">
    <source>
        <dbReference type="ARBA" id="ARBA00022553"/>
    </source>
</evidence>
<dbReference type="InterPro" id="IPR036388">
    <property type="entry name" value="WH-like_DNA-bd_sf"/>
</dbReference>
<dbReference type="PROSITE" id="PS51755">
    <property type="entry name" value="OMPR_PHOB"/>
    <property type="match status" value="1"/>
</dbReference>
<dbReference type="GO" id="GO:0032993">
    <property type="term" value="C:protein-DNA complex"/>
    <property type="evidence" value="ECO:0007669"/>
    <property type="project" value="TreeGrafter"/>
</dbReference>
<keyword evidence="2" id="KW-0902">Two-component regulatory system</keyword>
<evidence type="ECO:0000256" key="5">
    <source>
        <dbReference type="ARBA" id="ARBA00023163"/>
    </source>
</evidence>
<evidence type="ECO:0000256" key="4">
    <source>
        <dbReference type="ARBA" id="ARBA00023125"/>
    </source>
</evidence>
<keyword evidence="1" id="KW-0597">Phosphoprotein</keyword>
<protein>
    <submittedName>
        <fullName evidence="8">Winged helix-turn-helix transcriptional regulator</fullName>
    </submittedName>
</protein>
<gene>
    <name evidence="8" type="ORF">F8O02_00890</name>
</gene>
<dbReference type="GO" id="GO:0000156">
    <property type="term" value="F:phosphorelay response regulator activity"/>
    <property type="evidence" value="ECO:0007669"/>
    <property type="project" value="TreeGrafter"/>
</dbReference>
<evidence type="ECO:0000313" key="9">
    <source>
        <dbReference type="Proteomes" id="UP000481339"/>
    </source>
</evidence>
<dbReference type="SMART" id="SM00862">
    <property type="entry name" value="Trans_reg_C"/>
    <property type="match status" value="1"/>
</dbReference>
<dbReference type="RefSeq" id="WP_158035302.1">
    <property type="nucleotide sequence ID" value="NZ_BAAAZV010000006.1"/>
</dbReference>
<dbReference type="PANTHER" id="PTHR48111">
    <property type="entry name" value="REGULATOR OF RPOS"/>
    <property type="match status" value="1"/>
</dbReference>
<evidence type="ECO:0000313" key="8">
    <source>
        <dbReference type="EMBL" id="KAB1633524.1"/>
    </source>
</evidence>
<dbReference type="GO" id="GO:0006355">
    <property type="term" value="P:regulation of DNA-templated transcription"/>
    <property type="evidence" value="ECO:0007669"/>
    <property type="project" value="InterPro"/>
</dbReference>
<organism evidence="8 9">
    <name type="scientific">Pseudoclavibacter caeni</name>
    <dbReference type="NCBI Taxonomy" id="908846"/>
    <lineage>
        <taxon>Bacteria</taxon>
        <taxon>Bacillati</taxon>
        <taxon>Actinomycetota</taxon>
        <taxon>Actinomycetes</taxon>
        <taxon>Micrococcales</taxon>
        <taxon>Microbacteriaceae</taxon>
        <taxon>Pseudoclavibacter</taxon>
    </lineage>
</organism>
<sequence length="218" mass="24169">MTTITTTRIARTARPAHSRIRPVDTESVATHDDRVEARGFALYVGLDEVGAAQAGVSLQQLVAALRRTAEELVPGIRTHATLAIAPRGAGGRDLDVTRVALHDPAVQRIASPRQARHGVVIDFGRQHVLVDGEEVSLTYKEFRLLGHLVEHAGETVHRHDLLAELWDPDQEGTPGERTIDVHVRRLRAKLGDFQDIIRTVRGIGYRFDRRTDVIVRTA</sequence>
<evidence type="ECO:0000259" key="7">
    <source>
        <dbReference type="PROSITE" id="PS51755"/>
    </source>
</evidence>
<name>A0A7C8BPR1_9MICO</name>
<keyword evidence="9" id="KW-1185">Reference proteome</keyword>
<accession>A0A7C8BPR1</accession>
<dbReference type="AlphaFoldDB" id="A0A7C8BPR1"/>
<dbReference type="Gene3D" id="1.10.10.10">
    <property type="entry name" value="Winged helix-like DNA-binding domain superfamily/Winged helix DNA-binding domain"/>
    <property type="match status" value="1"/>
</dbReference>
<evidence type="ECO:0000256" key="3">
    <source>
        <dbReference type="ARBA" id="ARBA00023015"/>
    </source>
</evidence>
<dbReference type="EMBL" id="WBKA01000001">
    <property type="protein sequence ID" value="KAB1633524.1"/>
    <property type="molecule type" value="Genomic_DNA"/>
</dbReference>
<keyword evidence="3" id="KW-0805">Transcription regulation</keyword>